<accession>A0A3D8ITQ0</accession>
<organism evidence="1 2">
    <name type="scientific">Helicobacter equorum</name>
    <dbReference type="NCBI Taxonomy" id="361872"/>
    <lineage>
        <taxon>Bacteria</taxon>
        <taxon>Pseudomonadati</taxon>
        <taxon>Campylobacterota</taxon>
        <taxon>Epsilonproteobacteria</taxon>
        <taxon>Campylobacterales</taxon>
        <taxon>Helicobacteraceae</taxon>
        <taxon>Helicobacter</taxon>
    </lineage>
</organism>
<name>A0A3D8ITQ0_9HELI</name>
<comment type="caution">
    <text evidence="1">The sequence shown here is derived from an EMBL/GenBank/DDBJ whole genome shotgun (WGS) entry which is preliminary data.</text>
</comment>
<proteinExistence type="predicted"/>
<dbReference type="PROSITE" id="PS51257">
    <property type="entry name" value="PROKAR_LIPOPROTEIN"/>
    <property type="match status" value="1"/>
</dbReference>
<dbReference type="OrthoDB" id="9895226at2"/>
<keyword evidence="2" id="KW-1185">Reference proteome</keyword>
<dbReference type="Proteomes" id="UP000256514">
    <property type="component" value="Unassembled WGS sequence"/>
</dbReference>
<dbReference type="AlphaFoldDB" id="A0A3D8ITQ0"/>
<reference evidence="1 2" key="1">
    <citation type="submission" date="2018-04" db="EMBL/GenBank/DDBJ databases">
        <title>Novel Campyloabacter and Helicobacter Species and Strains.</title>
        <authorList>
            <person name="Mannion A.J."/>
            <person name="Shen Z."/>
            <person name="Fox J.G."/>
        </authorList>
    </citation>
    <scope>NUCLEOTIDE SEQUENCE [LARGE SCALE GENOMIC DNA]</scope>
    <source>
        <strain evidence="1 2">MIT 12-6600</strain>
    </source>
</reference>
<gene>
    <name evidence="1" type="ORF">CQA54_00935</name>
</gene>
<evidence type="ECO:0008006" key="3">
    <source>
        <dbReference type="Google" id="ProtNLM"/>
    </source>
</evidence>
<dbReference type="EMBL" id="NXLT01000001">
    <property type="protein sequence ID" value="RDU68403.1"/>
    <property type="molecule type" value="Genomic_DNA"/>
</dbReference>
<sequence>MKSFWLHAVWIVWVIVGVSGCGEDTSFACENAQVQESIKQMLSIELHDLQSDNITLFNIQTLDTNENLLQCQAMIEGSAPQIMALNPLHYEVTKDLRATLVFTLPQE</sequence>
<dbReference type="RefSeq" id="WP_115570357.1">
    <property type="nucleotide sequence ID" value="NZ_NXLT01000001.1"/>
</dbReference>
<protein>
    <recommendedName>
        <fullName evidence="3">Lipoprotein</fullName>
    </recommendedName>
</protein>
<evidence type="ECO:0000313" key="1">
    <source>
        <dbReference type="EMBL" id="RDU68403.1"/>
    </source>
</evidence>
<evidence type="ECO:0000313" key="2">
    <source>
        <dbReference type="Proteomes" id="UP000256514"/>
    </source>
</evidence>